<proteinExistence type="inferred from homology"/>
<evidence type="ECO:0000256" key="1">
    <source>
        <dbReference type="ARBA" id="ARBA00022598"/>
    </source>
</evidence>
<dbReference type="GO" id="GO:0004356">
    <property type="term" value="F:glutamine synthetase activity"/>
    <property type="evidence" value="ECO:0007669"/>
    <property type="project" value="InterPro"/>
</dbReference>
<accession>A0A7S8HC68</accession>
<dbReference type="SMART" id="SM01230">
    <property type="entry name" value="Gln-synt_C"/>
    <property type="match status" value="1"/>
</dbReference>
<evidence type="ECO:0000256" key="3">
    <source>
        <dbReference type="RuleBase" id="RU000384"/>
    </source>
</evidence>
<feature type="domain" description="GS catalytic" evidence="4">
    <location>
        <begin position="113"/>
        <end position="451"/>
    </location>
</feature>
<dbReference type="AlphaFoldDB" id="A0A7S8HC68"/>
<evidence type="ECO:0000313" key="6">
    <source>
        <dbReference type="Proteomes" id="UP000593594"/>
    </source>
</evidence>
<dbReference type="SUPFAM" id="SSF55931">
    <property type="entry name" value="Glutamine synthetase/guanido kinase"/>
    <property type="match status" value="1"/>
</dbReference>
<gene>
    <name evidence="5" type="ORF">HW532_09555</name>
</gene>
<dbReference type="PROSITE" id="PS51987">
    <property type="entry name" value="GS_CATALYTIC"/>
    <property type="match status" value="1"/>
</dbReference>
<dbReference type="Gene3D" id="3.30.590.10">
    <property type="entry name" value="Glutamine synthetase/guanido kinase, catalytic domain"/>
    <property type="match status" value="1"/>
</dbReference>
<dbReference type="PANTHER" id="PTHR43785:SF12">
    <property type="entry name" value="TYPE-1 GLUTAMINE SYNTHETASE 2"/>
    <property type="match status" value="1"/>
</dbReference>
<reference evidence="5 6" key="1">
    <citation type="submission" date="2020-06" db="EMBL/GenBank/DDBJ databases">
        <title>Genome sequence of 2 isolates from Red Sea Mangroves.</title>
        <authorList>
            <person name="Sefrji F."/>
            <person name="Michoud G."/>
            <person name="Merlino G."/>
            <person name="Daffonchio D."/>
        </authorList>
    </citation>
    <scope>NUCLEOTIDE SEQUENCE [LARGE SCALE GENOMIC DNA]</scope>
    <source>
        <strain evidence="5 6">R1DC25</strain>
    </source>
</reference>
<dbReference type="KEGG" id="kmn:HW532_09555"/>
<evidence type="ECO:0000256" key="2">
    <source>
        <dbReference type="PROSITE-ProRule" id="PRU01331"/>
    </source>
</evidence>
<dbReference type="PANTHER" id="PTHR43785">
    <property type="entry name" value="GAMMA-GLUTAMYLPUTRESCINE SYNTHETASE"/>
    <property type="match status" value="1"/>
</dbReference>
<dbReference type="InterPro" id="IPR014746">
    <property type="entry name" value="Gln_synth/guanido_kin_cat_dom"/>
</dbReference>
<evidence type="ECO:0000259" key="4">
    <source>
        <dbReference type="PROSITE" id="PS51987"/>
    </source>
</evidence>
<name>A0A7S8HC68_9HYPH</name>
<dbReference type="Pfam" id="PF00120">
    <property type="entry name" value="Gln-synt_C"/>
    <property type="match status" value="1"/>
</dbReference>
<dbReference type="EMBL" id="CP058214">
    <property type="protein sequence ID" value="QPC42913.1"/>
    <property type="molecule type" value="Genomic_DNA"/>
</dbReference>
<dbReference type="InterPro" id="IPR008146">
    <property type="entry name" value="Gln_synth_cat_dom"/>
</dbReference>
<keyword evidence="6" id="KW-1185">Reference proteome</keyword>
<evidence type="ECO:0000313" key="5">
    <source>
        <dbReference type="EMBL" id="QPC42913.1"/>
    </source>
</evidence>
<sequence>MGITINDTQDRAGFEDILTDLEAEHVHLGVFDADGVFRHKRVDAAKAAKLARNGYQFCDVLYNWDTAERPYGGGAFIDRPAFLDTASVRSYPFADREAVCIADFAMPFGERSARNQLARLLDRAHGLGFTVNSAFEFEFMVLDETPESLRAKAFRDLDHFAAGNRTYSLQTAALHGDLLTGLEACMATLGIGLDSIHTELGPGCFEAPLQHAGGMRGADNAALFKSFAKAYFLRHGLMAAFLSKMGEAMPGQSGHLHISFSGAADGAPAFADTSAPDGLSTLARHFVGGLVTLMPELLALCSHTVNAYKRMVPGAWAPTYAAWGVQNRTAAVRVINDTAEATRIEFRVPSADTNPHAALAMCLGAGLWGIENEIAPPSPRDDDCYATPPDAGAAFPATLGEAAERLSTSRAARAIFGDTYIDTVVQARRIEEGAYRRHVSTWELNRYLEVV</sequence>
<keyword evidence="1" id="KW-0436">Ligase</keyword>
<organism evidence="5 6">
    <name type="scientific">Kaustia mangrovi</name>
    <dbReference type="NCBI Taxonomy" id="2593653"/>
    <lineage>
        <taxon>Bacteria</taxon>
        <taxon>Pseudomonadati</taxon>
        <taxon>Pseudomonadota</taxon>
        <taxon>Alphaproteobacteria</taxon>
        <taxon>Hyphomicrobiales</taxon>
        <taxon>Parvibaculaceae</taxon>
        <taxon>Kaustia</taxon>
    </lineage>
</organism>
<protein>
    <submittedName>
        <fullName evidence="5">Glutamine synthetase</fullName>
    </submittedName>
</protein>
<comment type="similarity">
    <text evidence="2 3">Belongs to the glutamine synthetase family.</text>
</comment>
<dbReference type="Proteomes" id="UP000593594">
    <property type="component" value="Chromosome"/>
</dbReference>